<feature type="compositionally biased region" description="Basic and acidic residues" evidence="2">
    <location>
        <begin position="989"/>
        <end position="1006"/>
    </location>
</feature>
<feature type="region of interest" description="Disordered" evidence="2">
    <location>
        <begin position="956"/>
        <end position="1025"/>
    </location>
</feature>
<proteinExistence type="predicted"/>
<protein>
    <recommendedName>
        <fullName evidence="3">Genetic suppressor element-like domain-containing protein</fullName>
    </recommendedName>
</protein>
<feature type="region of interest" description="Disordered" evidence="2">
    <location>
        <begin position="536"/>
        <end position="584"/>
    </location>
</feature>
<feature type="region of interest" description="Disordered" evidence="2">
    <location>
        <begin position="341"/>
        <end position="382"/>
    </location>
</feature>
<sequence length="1203" mass="134131">MFGLKSSTYFFTGMSHEPKSSSLSMISATQRTTATVNPLTPSSLNGPAVTNGSHSSHGTLSARGVHTASFAAALRKLAKQAEDPRGSSRGNEHSPISSPVTNHSSPTGTPKRAPGTIIIPQGTQTPANTPPVVTIAPTQTVNGLWRGDNRQSSDSTLRSRNHEHPLSTESLLKKDNVSVSTHLASSHPAFYLSGHSIQGSPYSTINLQRPVPHLVSSSSRSDDFLAGFRPYHGRDEIRSLSSLPSLGLDSATAAASAAYYHPAFLSHLPYQHPPYRIDDPYVLSLQAPFLHIPQPGTLAPLQPTDMHLSLTGMRQPLSLAQPSGLHPDHLSIITAARLQMEDEVRQREKEREHEKEKDWERSTPQEREPDVITEQGRKREKQQIVDWEKEIKRRKEMKQEKDLEIEYGTEKNTISTGEAARKRLEGWKDFISAMEHIQPVQRNDEHISPWRIIPSTPPEKAKAPSLGSGKARTLPLEPIAVPASSSLLGVSSNISSHFSSSEGKCGLRHSPQQQGREERPGHGVDFRQHHLQQLQSEQGHLVSKQERDRSRTISEDENQDRPQQLRAPPPLISPHRSLRETSPLPRPFLSPHALQPAQALNYSTNYSRINNDALKDPEKSLNDNLKNDAFKKITGEHFSPEFTKSCTGKDVSVIKQSGMPSLKTDTVPHLKGQTSSHQCTNDFNNDFKHQIANSHLEEIQKQCLDLSTTSGATDLSLKSRKSSPAPSTSVLCSNYVTANCTDNQELQLQQPIVSKLDLAEKKLKEARLNGQHSEHRCLDVTFCKGEIRNRIRRLAEQPPLKLDDTPRKMLFLGAVGLTTQSKKEEVKQQKIRKRRRMLRERSPSPLCSEKKQLSPLRPPQFCSISHSPEELNRAADFEEKKQFLALFNLKHLTAAQRKDIEETLLKLLSKSGKKSTPQLDLQLSDPPQCDKDPAAWSDAAGVTGVADVSCLSVLPADSNPNARSPENLPAQPQADQCRPRLTPEASESVSKDHTGSVNENKSDKLGVPEPCSAPSGQGKPAGMLTDRNGKIKLLDEILQNYHGSVFQNSKSRASDQSKVGDQENAVHYSSPPQRSSLCDVPQQQVLESVDQNREVNQQPEELDSQDEMEQQLKWQGVTGVLQAYQEYIEEKNVERQVLQEQLNHLKERNHELNLTAEHLSAHMLELRMCKQRYEMERQHHQAALRNLRKCLDLTHCLSESSHR</sequence>
<dbReference type="InterPro" id="IPR042337">
    <property type="entry name" value="GSE1"/>
</dbReference>
<feature type="region of interest" description="Disordered" evidence="2">
    <location>
        <begin position="493"/>
        <end position="522"/>
    </location>
</feature>
<evidence type="ECO:0000256" key="2">
    <source>
        <dbReference type="SAM" id="MobiDB-lite"/>
    </source>
</evidence>
<dbReference type="Proteomes" id="UP000287033">
    <property type="component" value="Unassembled WGS sequence"/>
</dbReference>
<feature type="region of interest" description="Disordered" evidence="2">
    <location>
        <begin position="78"/>
        <end position="173"/>
    </location>
</feature>
<feature type="domain" description="Genetic suppressor element-like" evidence="3">
    <location>
        <begin position="750"/>
        <end position="889"/>
    </location>
</feature>
<evidence type="ECO:0000259" key="3">
    <source>
        <dbReference type="Pfam" id="PF12540"/>
    </source>
</evidence>
<dbReference type="InterPro" id="IPR022207">
    <property type="entry name" value="GSE-like"/>
</dbReference>
<feature type="coiled-coil region" evidence="1">
    <location>
        <begin position="1121"/>
        <end position="1155"/>
    </location>
</feature>
<feature type="region of interest" description="Disordered" evidence="2">
    <location>
        <begin position="1048"/>
        <end position="1079"/>
    </location>
</feature>
<feature type="region of interest" description="Disordered" evidence="2">
    <location>
        <begin position="33"/>
        <end position="60"/>
    </location>
</feature>
<feature type="region of interest" description="Disordered" evidence="2">
    <location>
        <begin position="449"/>
        <end position="470"/>
    </location>
</feature>
<keyword evidence="5" id="KW-1185">Reference proteome</keyword>
<dbReference type="PANTHER" id="PTHR17608:SF4">
    <property type="entry name" value="GENETIC SUPPRESSOR ELEMENT 1"/>
    <property type="match status" value="1"/>
</dbReference>
<dbReference type="OrthoDB" id="8744624at2759"/>
<keyword evidence="1" id="KW-0175">Coiled coil</keyword>
<feature type="region of interest" description="Disordered" evidence="2">
    <location>
        <begin position="911"/>
        <end position="936"/>
    </location>
</feature>
<feature type="compositionally biased region" description="Basic and acidic residues" evidence="2">
    <location>
        <begin position="543"/>
        <end position="554"/>
    </location>
</feature>
<feature type="compositionally biased region" description="Polar residues" evidence="2">
    <location>
        <begin position="1070"/>
        <end position="1079"/>
    </location>
</feature>
<evidence type="ECO:0000313" key="5">
    <source>
        <dbReference type="Proteomes" id="UP000287033"/>
    </source>
</evidence>
<feature type="compositionally biased region" description="Basic and acidic residues" evidence="2">
    <location>
        <begin position="160"/>
        <end position="173"/>
    </location>
</feature>
<accession>A0A401SBM6</accession>
<evidence type="ECO:0000313" key="4">
    <source>
        <dbReference type="EMBL" id="GCC27806.1"/>
    </source>
</evidence>
<feature type="region of interest" description="Disordered" evidence="2">
    <location>
        <begin position="834"/>
        <end position="858"/>
    </location>
</feature>
<dbReference type="PANTHER" id="PTHR17608">
    <property type="entry name" value="GENETIC SUPPRESSOR ELEMENT 1"/>
    <property type="match status" value="1"/>
</dbReference>
<feature type="compositionally biased region" description="Polar residues" evidence="2">
    <location>
        <begin position="33"/>
        <end position="59"/>
    </location>
</feature>
<feature type="compositionally biased region" description="Basic and acidic residues" evidence="2">
    <location>
        <begin position="1052"/>
        <end position="1061"/>
    </location>
</feature>
<comment type="caution">
    <text evidence="4">The sequence shown here is derived from an EMBL/GenBank/DDBJ whole genome shotgun (WGS) entry which is preliminary data.</text>
</comment>
<dbReference type="EMBL" id="BEZZ01000178">
    <property type="protein sequence ID" value="GCC27806.1"/>
    <property type="molecule type" value="Genomic_DNA"/>
</dbReference>
<dbReference type="Pfam" id="PF12540">
    <property type="entry name" value="DUF3736"/>
    <property type="match status" value="1"/>
</dbReference>
<reference evidence="4 5" key="1">
    <citation type="journal article" date="2018" name="Nat. Ecol. Evol.">
        <title>Shark genomes provide insights into elasmobranch evolution and the origin of vertebrates.</title>
        <authorList>
            <person name="Hara Y"/>
            <person name="Yamaguchi K"/>
            <person name="Onimaru K"/>
            <person name="Kadota M"/>
            <person name="Koyanagi M"/>
            <person name="Keeley SD"/>
            <person name="Tatsumi K"/>
            <person name="Tanaka K"/>
            <person name="Motone F"/>
            <person name="Kageyama Y"/>
            <person name="Nozu R"/>
            <person name="Adachi N"/>
            <person name="Nishimura O"/>
            <person name="Nakagawa R"/>
            <person name="Tanegashima C"/>
            <person name="Kiyatake I"/>
            <person name="Matsumoto R"/>
            <person name="Murakumo K"/>
            <person name="Nishida K"/>
            <person name="Terakita A"/>
            <person name="Kuratani S"/>
            <person name="Sato K"/>
            <person name="Hyodo S Kuraku.S."/>
        </authorList>
    </citation>
    <scope>NUCLEOTIDE SEQUENCE [LARGE SCALE GENOMIC DNA]</scope>
</reference>
<dbReference type="AlphaFoldDB" id="A0A401SBM6"/>
<feature type="compositionally biased region" description="Polar residues" evidence="2">
    <location>
        <begin position="94"/>
        <end position="108"/>
    </location>
</feature>
<dbReference type="STRING" id="137246.A0A401SBM6"/>
<evidence type="ECO:0000256" key="1">
    <source>
        <dbReference type="SAM" id="Coils"/>
    </source>
</evidence>
<feature type="compositionally biased region" description="Basic and acidic residues" evidence="2">
    <location>
        <begin position="79"/>
        <end position="92"/>
    </location>
</feature>
<name>A0A401SBM6_CHIPU</name>
<organism evidence="4 5">
    <name type="scientific">Chiloscyllium punctatum</name>
    <name type="common">Brownbanded bambooshark</name>
    <name type="synonym">Hemiscyllium punctatum</name>
    <dbReference type="NCBI Taxonomy" id="137246"/>
    <lineage>
        <taxon>Eukaryota</taxon>
        <taxon>Metazoa</taxon>
        <taxon>Chordata</taxon>
        <taxon>Craniata</taxon>
        <taxon>Vertebrata</taxon>
        <taxon>Chondrichthyes</taxon>
        <taxon>Elasmobranchii</taxon>
        <taxon>Galeomorphii</taxon>
        <taxon>Galeoidea</taxon>
        <taxon>Orectolobiformes</taxon>
        <taxon>Hemiscylliidae</taxon>
        <taxon>Chiloscyllium</taxon>
    </lineage>
</organism>
<dbReference type="OMA" id="ERNHELN"/>
<gene>
    <name evidence="4" type="ORF">chiPu_0006232</name>
</gene>